<dbReference type="OrthoDB" id="8317736at2"/>
<dbReference type="InterPro" id="IPR006059">
    <property type="entry name" value="SBP"/>
</dbReference>
<dbReference type="PROSITE" id="PS51257">
    <property type="entry name" value="PROKAR_LIPOPROTEIN"/>
    <property type="match status" value="1"/>
</dbReference>
<evidence type="ECO:0000256" key="3">
    <source>
        <dbReference type="ARBA" id="ARBA00022729"/>
    </source>
</evidence>
<dbReference type="SUPFAM" id="SSF53850">
    <property type="entry name" value="Periplasmic binding protein-like II"/>
    <property type="match status" value="1"/>
</dbReference>
<protein>
    <submittedName>
        <fullName evidence="5">Bacterial extracellular solute-binding family protein</fullName>
    </submittedName>
</protein>
<feature type="chain" id="PRO_5039032230" evidence="4">
    <location>
        <begin position="24"/>
        <end position="418"/>
    </location>
</feature>
<feature type="signal peptide" evidence="4">
    <location>
        <begin position="1"/>
        <end position="23"/>
    </location>
</feature>
<dbReference type="Gene3D" id="3.40.190.10">
    <property type="entry name" value="Periplasmic binding protein-like II"/>
    <property type="match status" value="2"/>
</dbReference>
<dbReference type="PANTHER" id="PTHR30061:SF50">
    <property type="entry name" value="MALTOSE_MALTODEXTRIN-BINDING PERIPLASMIC PROTEIN"/>
    <property type="match status" value="1"/>
</dbReference>
<dbReference type="EMBL" id="MWXA01000002">
    <property type="protein sequence ID" value="OZG68398.1"/>
    <property type="molecule type" value="Genomic_DNA"/>
</dbReference>
<evidence type="ECO:0000313" key="5">
    <source>
        <dbReference type="EMBL" id="OZG68398.1"/>
    </source>
</evidence>
<keyword evidence="2" id="KW-0813">Transport</keyword>
<dbReference type="RefSeq" id="WP_158215602.1">
    <property type="nucleotide sequence ID" value="NZ_JBDNSG010000003.1"/>
</dbReference>
<evidence type="ECO:0000313" key="6">
    <source>
        <dbReference type="Proteomes" id="UP000216451"/>
    </source>
</evidence>
<gene>
    <name evidence="5" type="ORF">BAQU_0215</name>
</gene>
<organism evidence="5 6">
    <name type="scientific">Bifidobacterium aquikefiri</name>
    <dbReference type="NCBI Taxonomy" id="1653207"/>
    <lineage>
        <taxon>Bacteria</taxon>
        <taxon>Bacillati</taxon>
        <taxon>Actinomycetota</taxon>
        <taxon>Actinomycetes</taxon>
        <taxon>Bifidobacteriales</taxon>
        <taxon>Bifidobacteriaceae</taxon>
        <taxon>Bifidobacterium</taxon>
    </lineage>
</organism>
<evidence type="ECO:0000256" key="1">
    <source>
        <dbReference type="ARBA" id="ARBA00008520"/>
    </source>
</evidence>
<dbReference type="GO" id="GO:0015768">
    <property type="term" value="P:maltose transport"/>
    <property type="evidence" value="ECO:0007669"/>
    <property type="project" value="TreeGrafter"/>
</dbReference>
<dbReference type="Pfam" id="PF13416">
    <property type="entry name" value="SBP_bac_8"/>
    <property type="match status" value="1"/>
</dbReference>
<dbReference type="GeneID" id="98294901"/>
<sequence length="418" mass="45342">MGTHITRKAVSAAVATLSILGLAGCGGSATSGTASTITLFDSKVEIVDSLKALAKEYKKEKGVTVEVWGTTGDDYITQLKTKLTNQTTGPNIFMTGGGQEGDTLKSYMADLTNAPFTKYIAKNKAYEVGGKVFGMPAAVEGYGLIVNTGLVSASKVSTQSDFISMLKQAKADGKYTGFELSQESYFLIGHMLNTAFSMQSNPKQFVADVVSGKVKLQNVKEFKELGTIYEAIRANTNNPLQINYDKEIGDLMTGKTASVNQGMWINTMISSDYKDSAAKLQMVPFPLDGNDKLAVGVPLYWHVNGTKSTAEQKASIDFLNWLVTSKTGQDYIVNKFQFIPAMTNIKVDESKMDVLAQAVYKASNSGDNIPWVYQYWPSGIADTYLVGTAQSFFTDKAMTGQQLMTKLSEDFVTAGVKR</sequence>
<dbReference type="GO" id="GO:1901982">
    <property type="term" value="F:maltose binding"/>
    <property type="evidence" value="ECO:0007669"/>
    <property type="project" value="TreeGrafter"/>
</dbReference>
<comment type="caution">
    <text evidence="5">The sequence shown here is derived from an EMBL/GenBank/DDBJ whole genome shotgun (WGS) entry which is preliminary data.</text>
</comment>
<accession>A0A261GAF5</accession>
<evidence type="ECO:0000256" key="4">
    <source>
        <dbReference type="SAM" id="SignalP"/>
    </source>
</evidence>
<dbReference type="GO" id="GO:0055052">
    <property type="term" value="C:ATP-binding cassette (ABC) transporter complex, substrate-binding subunit-containing"/>
    <property type="evidence" value="ECO:0007669"/>
    <property type="project" value="TreeGrafter"/>
</dbReference>
<dbReference type="AlphaFoldDB" id="A0A261GAF5"/>
<dbReference type="Proteomes" id="UP000216451">
    <property type="component" value="Unassembled WGS sequence"/>
</dbReference>
<keyword evidence="6" id="KW-1185">Reference proteome</keyword>
<evidence type="ECO:0000256" key="2">
    <source>
        <dbReference type="ARBA" id="ARBA00022448"/>
    </source>
</evidence>
<keyword evidence="3 4" id="KW-0732">Signal</keyword>
<reference evidence="5 6" key="1">
    <citation type="journal article" date="2017" name="BMC Genomics">
        <title>Comparative genomic and phylogenomic analyses of the Bifidobacteriaceae family.</title>
        <authorList>
            <person name="Lugli G.A."/>
            <person name="Milani C."/>
            <person name="Turroni F."/>
            <person name="Duranti S."/>
            <person name="Mancabelli L."/>
            <person name="Mangifesta M."/>
            <person name="Ferrario C."/>
            <person name="Modesto M."/>
            <person name="Mattarelli P."/>
            <person name="Jiri K."/>
            <person name="van Sinderen D."/>
            <person name="Ventura M."/>
        </authorList>
    </citation>
    <scope>NUCLEOTIDE SEQUENCE [LARGE SCALE GENOMIC DNA]</scope>
    <source>
        <strain evidence="5 6">LMG 28769</strain>
    </source>
</reference>
<comment type="similarity">
    <text evidence="1">Belongs to the bacterial solute-binding protein 1 family.</text>
</comment>
<name>A0A261GAF5_9BIFI</name>
<dbReference type="GO" id="GO:0042956">
    <property type="term" value="P:maltodextrin transmembrane transport"/>
    <property type="evidence" value="ECO:0007669"/>
    <property type="project" value="TreeGrafter"/>
</dbReference>
<proteinExistence type="inferred from homology"/>
<dbReference type="PANTHER" id="PTHR30061">
    <property type="entry name" value="MALTOSE-BINDING PERIPLASMIC PROTEIN"/>
    <property type="match status" value="1"/>
</dbReference>